<feature type="chain" id="PRO_5011668836" description="C1q domain-containing protein" evidence="1">
    <location>
        <begin position="19"/>
        <end position="421"/>
    </location>
</feature>
<evidence type="ECO:0000256" key="1">
    <source>
        <dbReference type="SAM" id="SignalP"/>
    </source>
</evidence>
<dbReference type="Proteomes" id="UP000199450">
    <property type="component" value="Unassembled WGS sequence"/>
</dbReference>
<evidence type="ECO:0000313" key="2">
    <source>
        <dbReference type="EMBL" id="SEM73291.1"/>
    </source>
</evidence>
<dbReference type="InterPro" id="IPR045571">
    <property type="entry name" value="DUF5907"/>
</dbReference>
<dbReference type="EMBL" id="FOBV01000006">
    <property type="protein sequence ID" value="SEM73291.1"/>
    <property type="molecule type" value="Genomic_DNA"/>
</dbReference>
<dbReference type="AlphaFoldDB" id="A0A1H8ARE2"/>
<sequence>MKNILTTAALLFSMTAFAQVGINNTSPKATLDITAKTTDGSKPEGLIAPRLTGNQIQSGTYGSGQTGAIIYATAGATAPNAVTVNITAPGYYYFDGSVWQKMTGASAADATTTAKGIVQLAGDLSGTAASPSIASSAVTSAKIADGTVANADLASGAGGIYKGDGSLSGNTTVTQGTNTLAFTSNATNGFSVDGTTLSVDAANNRVGIGTTTPNATLDVRTNPTSTTDPGTGMFGLGTTTATATAAGAGAMRYNTTSKDIQYSDGSSWSSLAKSDPYGSFVPVVKLVARKTTVQNAGAGASSTITFPTVVNNPDGGYNASTGIYTVPAGESGLYFVSSAYQVGFNSWSNGYDLQVDFNGFSISLISVGNYQASSSNIGGSVSYYLTAGQTIKIKSQTCSGCTANSYTYNSGVFSITKLSAN</sequence>
<dbReference type="OrthoDB" id="1260074at2"/>
<dbReference type="Pfam" id="PF19264">
    <property type="entry name" value="DUF5907"/>
    <property type="match status" value="1"/>
</dbReference>
<keyword evidence="3" id="KW-1185">Reference proteome</keyword>
<dbReference type="RefSeq" id="WP_143052702.1">
    <property type="nucleotide sequence ID" value="NZ_FOBV01000006.1"/>
</dbReference>
<dbReference type="InterPro" id="IPR008983">
    <property type="entry name" value="Tumour_necrosis_fac-like_dom"/>
</dbReference>
<organism evidence="2 3">
    <name type="scientific">Chryseobacterium taichungense</name>
    <dbReference type="NCBI Taxonomy" id="295069"/>
    <lineage>
        <taxon>Bacteria</taxon>
        <taxon>Pseudomonadati</taxon>
        <taxon>Bacteroidota</taxon>
        <taxon>Flavobacteriia</taxon>
        <taxon>Flavobacteriales</taxon>
        <taxon>Weeksellaceae</taxon>
        <taxon>Chryseobacterium group</taxon>
        <taxon>Chryseobacterium</taxon>
    </lineage>
</organism>
<feature type="signal peptide" evidence="1">
    <location>
        <begin position="1"/>
        <end position="18"/>
    </location>
</feature>
<dbReference type="STRING" id="295069.SAMN05421856_10635"/>
<accession>A0A1H8ARE2</accession>
<gene>
    <name evidence="2" type="ORF">SAMN05421856_10635</name>
</gene>
<keyword evidence="1" id="KW-0732">Signal</keyword>
<proteinExistence type="predicted"/>
<dbReference type="SUPFAM" id="SSF49842">
    <property type="entry name" value="TNF-like"/>
    <property type="match status" value="1"/>
</dbReference>
<evidence type="ECO:0008006" key="4">
    <source>
        <dbReference type="Google" id="ProtNLM"/>
    </source>
</evidence>
<reference evidence="3" key="1">
    <citation type="submission" date="2016-10" db="EMBL/GenBank/DDBJ databases">
        <authorList>
            <person name="Varghese N."/>
            <person name="Submissions S."/>
        </authorList>
    </citation>
    <scope>NUCLEOTIDE SEQUENCE [LARGE SCALE GENOMIC DNA]</scope>
    <source>
        <strain evidence="3">DSM 17453</strain>
    </source>
</reference>
<protein>
    <recommendedName>
        <fullName evidence="4">C1q domain-containing protein</fullName>
    </recommendedName>
</protein>
<name>A0A1H8ARE2_9FLAO</name>
<dbReference type="Gene3D" id="2.60.120.40">
    <property type="match status" value="1"/>
</dbReference>
<evidence type="ECO:0000313" key="3">
    <source>
        <dbReference type="Proteomes" id="UP000199450"/>
    </source>
</evidence>